<reference evidence="11" key="1">
    <citation type="submission" date="2021-10" db="EMBL/GenBank/DDBJ databases">
        <title>Tropical sea cucumber genome reveals ecological adaptation and Cuvierian tubules defense mechanism.</title>
        <authorList>
            <person name="Chen T."/>
        </authorList>
    </citation>
    <scope>NUCLEOTIDE SEQUENCE</scope>
    <source>
        <strain evidence="11">Nanhai2018</strain>
        <tissue evidence="11">Muscle</tissue>
    </source>
</reference>
<keyword evidence="7 10" id="KW-0413">Isomerase</keyword>
<dbReference type="Proteomes" id="UP001152320">
    <property type="component" value="Chromosome 7"/>
</dbReference>
<dbReference type="InterPro" id="IPR037218">
    <property type="entry name" value="PTPA_sf"/>
</dbReference>
<gene>
    <name evidence="11" type="ORF">HOLleu_16964</name>
</gene>
<dbReference type="GO" id="GO:0008160">
    <property type="term" value="F:protein tyrosine phosphatase activator activity"/>
    <property type="evidence" value="ECO:0007669"/>
    <property type="project" value="TreeGrafter"/>
</dbReference>
<dbReference type="InterPro" id="IPR004327">
    <property type="entry name" value="Phstyr_phstse_ac"/>
</dbReference>
<dbReference type="Gene3D" id="1.20.120.1150">
    <property type="match status" value="2"/>
</dbReference>
<evidence type="ECO:0000256" key="6">
    <source>
        <dbReference type="ARBA" id="ARBA00023110"/>
    </source>
</evidence>
<keyword evidence="6 10" id="KW-0697">Rotamase</keyword>
<evidence type="ECO:0000256" key="10">
    <source>
        <dbReference type="RuleBase" id="RU361210"/>
    </source>
</evidence>
<evidence type="ECO:0000256" key="5">
    <source>
        <dbReference type="ARBA" id="ARBA00022490"/>
    </source>
</evidence>
<evidence type="ECO:0000313" key="11">
    <source>
        <dbReference type="EMBL" id="KAJ8039296.1"/>
    </source>
</evidence>
<dbReference type="EMBL" id="JAIZAY010000007">
    <property type="protein sequence ID" value="KAJ8039296.1"/>
    <property type="molecule type" value="Genomic_DNA"/>
</dbReference>
<sequence length="356" mass="40733">MAEPIFQEPTKQVKGVGDLAKWKKSQAYSDYMGFVRMMNNAVKSKTLTDSCNISETCHKLIKMIDIIDEWAKEIPPLEQPQRFGNMAFRTWHTKLKEGSIDIVLNLSSRLMSLAAHESMSMACACRHYINLKVYVAFPSHIDCAPKVMSPLQYLPNATSYRDCFNYQLEMNAETLIKDVLPDSCKDASLELKAYVTEGFGNYTRIDYGTGHEMNYAAFLCCLFKLRVLTEADSVAVVHHVFNRYLKFMRYLQMRYRMEPAGSQGVWGLDDFQFLPYIWGSSQLLAHEKLSPKDFVNSDVKTGPFAEHSNQLWNISGVPHWTKVNSGLIKMYDNEVLGKFPVVQHFHFGNLMSIKPA</sequence>
<dbReference type="InterPro" id="IPR043170">
    <property type="entry name" value="PTPA_C_lid"/>
</dbReference>
<dbReference type="GO" id="GO:0005634">
    <property type="term" value="C:nucleus"/>
    <property type="evidence" value="ECO:0007669"/>
    <property type="project" value="TreeGrafter"/>
</dbReference>
<dbReference type="GO" id="GO:0000159">
    <property type="term" value="C:protein phosphatase type 2A complex"/>
    <property type="evidence" value="ECO:0007669"/>
    <property type="project" value="TreeGrafter"/>
</dbReference>
<dbReference type="EC" id="5.2.1.8" evidence="4 10"/>
<dbReference type="AlphaFoldDB" id="A0A9Q1C5Z9"/>
<comment type="similarity">
    <text evidence="3 10">Belongs to the PTPA-type PPIase family.</text>
</comment>
<comment type="function">
    <text evidence="10">PPIases accelerate the folding of proteins. It catalyzes the cis-trans isomerization of proline imidic peptide bonds in oligopeptides.</text>
</comment>
<dbReference type="PANTHER" id="PTHR10012">
    <property type="entry name" value="SERINE/THREONINE-PROTEIN PHOSPHATASE 2A REGULATORY SUBUNIT B"/>
    <property type="match status" value="1"/>
</dbReference>
<comment type="catalytic activity">
    <reaction evidence="1 10">
        <text>[protein]-peptidylproline (omega=180) = [protein]-peptidylproline (omega=0)</text>
        <dbReference type="Rhea" id="RHEA:16237"/>
        <dbReference type="Rhea" id="RHEA-COMP:10747"/>
        <dbReference type="Rhea" id="RHEA-COMP:10748"/>
        <dbReference type="ChEBI" id="CHEBI:83833"/>
        <dbReference type="ChEBI" id="CHEBI:83834"/>
        <dbReference type="EC" id="5.2.1.8"/>
    </reaction>
</comment>
<dbReference type="GO" id="GO:0007052">
    <property type="term" value="P:mitotic spindle organization"/>
    <property type="evidence" value="ECO:0007669"/>
    <property type="project" value="TreeGrafter"/>
</dbReference>
<dbReference type="SUPFAM" id="SSF140984">
    <property type="entry name" value="PTPA-like"/>
    <property type="match status" value="2"/>
</dbReference>
<dbReference type="Pfam" id="PF03095">
    <property type="entry name" value="PTPA"/>
    <property type="match status" value="2"/>
</dbReference>
<dbReference type="PANTHER" id="PTHR10012:SF0">
    <property type="entry name" value="SERINE_THREONINE-PROTEIN PHOSPHATASE 2A ACTIVATOR"/>
    <property type="match status" value="1"/>
</dbReference>
<dbReference type="GO" id="GO:0005737">
    <property type="term" value="C:cytoplasm"/>
    <property type="evidence" value="ECO:0007669"/>
    <property type="project" value="UniProtKB-SubCell"/>
</dbReference>
<evidence type="ECO:0000256" key="3">
    <source>
        <dbReference type="ARBA" id="ARBA00011019"/>
    </source>
</evidence>
<evidence type="ECO:0000256" key="2">
    <source>
        <dbReference type="ARBA" id="ARBA00004496"/>
    </source>
</evidence>
<protein>
    <recommendedName>
        <fullName evidence="8 10">Serine/threonine-protein phosphatase 2A activator</fullName>
        <ecNumber evidence="4 10">5.2.1.8</ecNumber>
    </recommendedName>
    <alternativeName>
        <fullName evidence="9 10">Phosphotyrosyl phosphatase activator</fullName>
    </alternativeName>
</protein>
<evidence type="ECO:0000256" key="8">
    <source>
        <dbReference type="ARBA" id="ARBA00044786"/>
    </source>
</evidence>
<dbReference type="OrthoDB" id="16120at2759"/>
<evidence type="ECO:0000256" key="9">
    <source>
        <dbReference type="ARBA" id="ARBA00044820"/>
    </source>
</evidence>
<comment type="subcellular location">
    <subcellularLocation>
        <location evidence="2 10">Cytoplasm</location>
    </subcellularLocation>
</comment>
<keyword evidence="5 10" id="KW-0963">Cytoplasm</keyword>
<accession>A0A9Q1C5Z9</accession>
<comment type="caution">
    <text evidence="11">The sequence shown here is derived from an EMBL/GenBank/DDBJ whole genome shotgun (WGS) entry which is preliminary data.</text>
</comment>
<evidence type="ECO:0000256" key="7">
    <source>
        <dbReference type="ARBA" id="ARBA00023235"/>
    </source>
</evidence>
<organism evidence="11 12">
    <name type="scientific">Holothuria leucospilota</name>
    <name type="common">Black long sea cucumber</name>
    <name type="synonym">Mertensiothuria leucospilota</name>
    <dbReference type="NCBI Taxonomy" id="206669"/>
    <lineage>
        <taxon>Eukaryota</taxon>
        <taxon>Metazoa</taxon>
        <taxon>Echinodermata</taxon>
        <taxon>Eleutherozoa</taxon>
        <taxon>Echinozoa</taxon>
        <taxon>Holothuroidea</taxon>
        <taxon>Aspidochirotacea</taxon>
        <taxon>Aspidochirotida</taxon>
        <taxon>Holothuriidae</taxon>
        <taxon>Holothuria</taxon>
    </lineage>
</organism>
<keyword evidence="12" id="KW-1185">Reference proteome</keyword>
<evidence type="ECO:0000256" key="4">
    <source>
        <dbReference type="ARBA" id="ARBA00013194"/>
    </source>
</evidence>
<proteinExistence type="inferred from homology"/>
<dbReference type="PIRSF" id="PIRSF016325">
    <property type="entry name" value="Phstyr_phstse_ac"/>
    <property type="match status" value="1"/>
</dbReference>
<name>A0A9Q1C5Z9_HOLLE</name>
<evidence type="ECO:0000313" key="12">
    <source>
        <dbReference type="Proteomes" id="UP001152320"/>
    </source>
</evidence>
<dbReference type="CDD" id="cd04087">
    <property type="entry name" value="PTPA"/>
    <property type="match status" value="1"/>
</dbReference>
<evidence type="ECO:0000256" key="1">
    <source>
        <dbReference type="ARBA" id="ARBA00000971"/>
    </source>
</evidence>
<dbReference type="GO" id="GO:0003755">
    <property type="term" value="F:peptidyl-prolyl cis-trans isomerase activity"/>
    <property type="evidence" value="ECO:0007669"/>
    <property type="project" value="UniProtKB-KW"/>
</dbReference>